<reference evidence="3" key="1">
    <citation type="submission" date="2015-01" db="EMBL/GenBank/DDBJ databases">
        <authorList>
            <person name="Aksoy S."/>
            <person name="Warren W."/>
            <person name="Wilson R.K."/>
        </authorList>
    </citation>
    <scope>NUCLEOTIDE SEQUENCE [LARGE SCALE GENOMIC DNA]</scope>
    <source>
        <strain evidence="3">IAEA</strain>
    </source>
</reference>
<dbReference type="AlphaFoldDB" id="A0A1B0AQE6"/>
<evidence type="ECO:0000313" key="3">
    <source>
        <dbReference type="Proteomes" id="UP000092460"/>
    </source>
</evidence>
<accession>A0A1B0AQE6</accession>
<proteinExistence type="predicted"/>
<dbReference type="EMBL" id="JXJN01001819">
    <property type="status" value="NOT_ANNOTATED_CDS"/>
    <property type="molecule type" value="Genomic_DNA"/>
</dbReference>
<sequence>MIWFVLHSIFNPPNVLGLMKKTQVVTSFIFYILIRLIGCATLIGIILSHVYVLYLNDGHSRFGLRCI</sequence>
<reference evidence="2" key="2">
    <citation type="submission" date="2020-05" db="UniProtKB">
        <authorList>
            <consortium name="EnsemblMetazoa"/>
        </authorList>
    </citation>
    <scope>IDENTIFICATION</scope>
    <source>
        <strain evidence="2">IAEA</strain>
    </source>
</reference>
<organism evidence="2 3">
    <name type="scientific">Glossina palpalis gambiensis</name>
    <dbReference type="NCBI Taxonomy" id="67801"/>
    <lineage>
        <taxon>Eukaryota</taxon>
        <taxon>Metazoa</taxon>
        <taxon>Ecdysozoa</taxon>
        <taxon>Arthropoda</taxon>
        <taxon>Hexapoda</taxon>
        <taxon>Insecta</taxon>
        <taxon>Pterygota</taxon>
        <taxon>Neoptera</taxon>
        <taxon>Endopterygota</taxon>
        <taxon>Diptera</taxon>
        <taxon>Brachycera</taxon>
        <taxon>Muscomorpha</taxon>
        <taxon>Hippoboscoidea</taxon>
        <taxon>Glossinidae</taxon>
        <taxon>Glossina</taxon>
    </lineage>
</organism>
<keyword evidence="1" id="KW-0472">Membrane</keyword>
<evidence type="ECO:0000256" key="1">
    <source>
        <dbReference type="SAM" id="Phobius"/>
    </source>
</evidence>
<dbReference type="VEuPathDB" id="VectorBase:GPPI004799"/>
<name>A0A1B0AQE6_9MUSC</name>
<dbReference type="Proteomes" id="UP000092460">
    <property type="component" value="Unassembled WGS sequence"/>
</dbReference>
<dbReference type="EnsemblMetazoa" id="GPPI004799-RA">
    <property type="protein sequence ID" value="GPPI004799-PA"/>
    <property type="gene ID" value="GPPI004799"/>
</dbReference>
<protein>
    <submittedName>
        <fullName evidence="2">Uncharacterized protein</fullName>
    </submittedName>
</protein>
<keyword evidence="3" id="KW-1185">Reference proteome</keyword>
<feature type="transmembrane region" description="Helical" evidence="1">
    <location>
        <begin position="28"/>
        <end position="55"/>
    </location>
</feature>
<keyword evidence="1" id="KW-1133">Transmembrane helix</keyword>
<evidence type="ECO:0000313" key="2">
    <source>
        <dbReference type="EnsemblMetazoa" id="GPPI004799-PA"/>
    </source>
</evidence>
<keyword evidence="1" id="KW-0812">Transmembrane</keyword>